<evidence type="ECO:0000313" key="3">
    <source>
        <dbReference type="EMBL" id="KAB0800967.1"/>
    </source>
</evidence>
<evidence type="ECO:0000313" key="2">
    <source>
        <dbReference type="EMBL" id="JAV81768.1"/>
    </source>
</evidence>
<evidence type="ECO:0000256" key="1">
    <source>
        <dbReference type="SAM" id="MobiDB-lite"/>
    </source>
</evidence>
<gene>
    <name evidence="3" type="ORF">PPYR_05321</name>
</gene>
<keyword evidence="4" id="KW-1185">Reference proteome</keyword>
<feature type="compositionally biased region" description="Basic and acidic residues" evidence="1">
    <location>
        <begin position="84"/>
        <end position="110"/>
    </location>
</feature>
<sequence length="197" mass="22029">MNSFTQANMYRLLVFASFVTVSIAGVVRVPKIYNALISSDENLSPSHAIPVVEPVLRTTALGVAFPPIYVHPPHNVLLQTTSETDQKDTKSEPRRNETETIEDKRGDKKPSIPQLTYHGSLYPLAIDSYFPYSYSSELLFPALPYYQQPIFGDLGHINNGNTEKKVEIPYPTNIKKNPEIPDVPPPPLPGKEKPRNS</sequence>
<protein>
    <submittedName>
        <fullName evidence="2">Uncharacterized protein</fullName>
    </submittedName>
</protein>
<dbReference type="AlphaFoldDB" id="A0A1Y1M9U4"/>
<reference evidence="3" key="3">
    <citation type="submission" date="2019-08" db="EMBL/GenBank/DDBJ databases">
        <authorList>
            <consortium name="Photinus pyralis genome working group"/>
            <person name="Fallon T.R."/>
            <person name="Sander Lower S.E."/>
            <person name="Weng J.-K."/>
        </authorList>
    </citation>
    <scope>NUCLEOTIDE SEQUENCE</scope>
    <source>
        <strain evidence="3">1611_PpyrPB1</strain>
        <tissue evidence="3">Whole body</tissue>
    </source>
</reference>
<dbReference type="EMBL" id="GEZM01038140">
    <property type="protein sequence ID" value="JAV81768.1"/>
    <property type="molecule type" value="Transcribed_RNA"/>
</dbReference>
<organism evidence="2">
    <name type="scientific">Photinus pyralis</name>
    <name type="common">Common eastern firefly</name>
    <name type="synonym">Lampyris pyralis</name>
    <dbReference type="NCBI Taxonomy" id="7054"/>
    <lineage>
        <taxon>Eukaryota</taxon>
        <taxon>Metazoa</taxon>
        <taxon>Ecdysozoa</taxon>
        <taxon>Arthropoda</taxon>
        <taxon>Hexapoda</taxon>
        <taxon>Insecta</taxon>
        <taxon>Pterygota</taxon>
        <taxon>Neoptera</taxon>
        <taxon>Endopterygota</taxon>
        <taxon>Coleoptera</taxon>
        <taxon>Polyphaga</taxon>
        <taxon>Elateriformia</taxon>
        <taxon>Elateroidea</taxon>
        <taxon>Lampyridae</taxon>
        <taxon>Lampyrinae</taxon>
        <taxon>Photinus</taxon>
    </lineage>
</organism>
<feature type="region of interest" description="Disordered" evidence="1">
    <location>
        <begin position="170"/>
        <end position="197"/>
    </location>
</feature>
<accession>A0A1Y1M9U4</accession>
<name>A0A1Y1M9U4_PHOPY</name>
<feature type="region of interest" description="Disordered" evidence="1">
    <location>
        <begin position="78"/>
        <end position="113"/>
    </location>
</feature>
<reference evidence="3 4" key="2">
    <citation type="journal article" date="2018" name="Elife">
        <title>Firefly genomes illuminate parallel origins of bioluminescence in beetles.</title>
        <authorList>
            <person name="Fallon T.R."/>
            <person name="Lower S.E."/>
            <person name="Chang C.H."/>
            <person name="Bessho-Uehara M."/>
            <person name="Martin G.J."/>
            <person name="Bewick A.J."/>
            <person name="Behringer M."/>
            <person name="Debat H.J."/>
            <person name="Wong I."/>
            <person name="Day J.C."/>
            <person name="Suvorov A."/>
            <person name="Silva C.J."/>
            <person name="Stanger-Hall K.F."/>
            <person name="Hall D.W."/>
            <person name="Schmitz R.J."/>
            <person name="Nelson D.R."/>
            <person name="Lewis S.M."/>
            <person name="Shigenobu S."/>
            <person name="Bybee S.M."/>
            <person name="Larracuente A.M."/>
            <person name="Oba Y."/>
            <person name="Weng J.K."/>
        </authorList>
    </citation>
    <scope>NUCLEOTIDE SEQUENCE [LARGE SCALE GENOMIC DNA]</scope>
    <source>
        <strain evidence="3">1611_PpyrPB1</strain>
        <tissue evidence="3">Whole body</tissue>
    </source>
</reference>
<evidence type="ECO:0000313" key="4">
    <source>
        <dbReference type="Proteomes" id="UP000327044"/>
    </source>
</evidence>
<dbReference type="InParanoid" id="A0A1Y1M9U4"/>
<dbReference type="EMBL" id="VVIM01000003">
    <property type="protein sequence ID" value="KAB0800967.1"/>
    <property type="molecule type" value="Genomic_DNA"/>
</dbReference>
<reference evidence="2" key="1">
    <citation type="journal article" date="2016" name="Sci. Rep.">
        <title>Molecular characterization of firefly nuptial gifts: a multi-omics approach sheds light on postcopulatory sexual selection.</title>
        <authorList>
            <person name="Al-Wathiqui N."/>
            <person name="Fallon T.R."/>
            <person name="South A."/>
            <person name="Weng J.K."/>
            <person name="Lewis S.M."/>
        </authorList>
    </citation>
    <scope>NUCLEOTIDE SEQUENCE</scope>
</reference>
<dbReference type="Proteomes" id="UP000327044">
    <property type="component" value="Unassembled WGS sequence"/>
</dbReference>
<proteinExistence type="predicted"/>